<dbReference type="InterPro" id="IPR029016">
    <property type="entry name" value="GAF-like_dom_sf"/>
</dbReference>
<keyword evidence="14" id="KW-1133">Transmembrane helix</keyword>
<protein>
    <recommendedName>
        <fullName evidence="10">Virulence sensor protein BvgS</fullName>
        <ecNumber evidence="2">2.7.13.3</ecNumber>
    </recommendedName>
</protein>
<evidence type="ECO:0000256" key="6">
    <source>
        <dbReference type="ARBA" id="ARBA00022777"/>
    </source>
</evidence>
<dbReference type="CDD" id="cd00156">
    <property type="entry name" value="REC"/>
    <property type="match status" value="2"/>
</dbReference>
<dbReference type="InterPro" id="IPR011006">
    <property type="entry name" value="CheY-like_superfamily"/>
</dbReference>
<comment type="function">
    <text evidence="9">Member of the two-component regulatory system BvgS/BvgA. Phosphorylates BvgA via a four-step phosphorelay in response to environmental signals.</text>
</comment>
<keyword evidence="3 11" id="KW-0597">Phosphoprotein</keyword>
<feature type="transmembrane region" description="Helical" evidence="14">
    <location>
        <begin position="12"/>
        <end position="34"/>
    </location>
</feature>
<evidence type="ECO:0000256" key="10">
    <source>
        <dbReference type="ARBA" id="ARBA00070152"/>
    </source>
</evidence>
<evidence type="ECO:0000256" key="11">
    <source>
        <dbReference type="PROSITE-ProRule" id="PRU00169"/>
    </source>
</evidence>
<dbReference type="Gene3D" id="3.30.565.10">
    <property type="entry name" value="Histidine kinase-like ATPase, C-terminal domain"/>
    <property type="match status" value="1"/>
</dbReference>
<dbReference type="InterPro" id="IPR001789">
    <property type="entry name" value="Sig_transdc_resp-reg_receiver"/>
</dbReference>
<feature type="compositionally biased region" description="Pro residues" evidence="13">
    <location>
        <begin position="625"/>
        <end position="637"/>
    </location>
</feature>
<keyword evidence="6" id="KW-0418">Kinase</keyword>
<dbReference type="Pfam" id="PF00512">
    <property type="entry name" value="HisKA"/>
    <property type="match status" value="1"/>
</dbReference>
<evidence type="ECO:0000256" key="3">
    <source>
        <dbReference type="ARBA" id="ARBA00022553"/>
    </source>
</evidence>
<feature type="modified residue" description="4-aspartylphosphate" evidence="11">
    <location>
        <position position="991"/>
    </location>
</feature>
<dbReference type="InterPro" id="IPR036097">
    <property type="entry name" value="HisK_dim/P_sf"/>
</dbReference>
<dbReference type="CDD" id="cd16922">
    <property type="entry name" value="HATPase_EvgS-ArcB-TorS-like"/>
    <property type="match status" value="1"/>
</dbReference>
<dbReference type="CDD" id="cd17546">
    <property type="entry name" value="REC_hyHK_CKI1_RcsC-like"/>
    <property type="match status" value="1"/>
</dbReference>
<evidence type="ECO:0000256" key="8">
    <source>
        <dbReference type="ARBA" id="ARBA00023026"/>
    </source>
</evidence>
<dbReference type="AlphaFoldDB" id="A0A556AY54"/>
<organism evidence="17 18">
    <name type="scientific">Verticiella sediminum</name>
    <dbReference type="NCBI Taxonomy" id="1247510"/>
    <lineage>
        <taxon>Bacteria</taxon>
        <taxon>Pseudomonadati</taxon>
        <taxon>Pseudomonadota</taxon>
        <taxon>Betaproteobacteria</taxon>
        <taxon>Burkholderiales</taxon>
        <taxon>Alcaligenaceae</taxon>
        <taxon>Verticiella</taxon>
    </lineage>
</organism>
<comment type="catalytic activity">
    <reaction evidence="1">
        <text>ATP + protein L-histidine = ADP + protein N-phospho-L-histidine.</text>
        <dbReference type="EC" id="2.7.13.3"/>
    </reaction>
</comment>
<dbReference type="RefSeq" id="WP_143946766.1">
    <property type="nucleotide sequence ID" value="NZ_BAABMB010000004.1"/>
</dbReference>
<feature type="transmembrane region" description="Helical" evidence="14">
    <location>
        <begin position="85"/>
        <end position="105"/>
    </location>
</feature>
<feature type="domain" description="Response regulatory" evidence="16">
    <location>
        <begin position="673"/>
        <end position="786"/>
    </location>
</feature>
<dbReference type="InterPro" id="IPR004358">
    <property type="entry name" value="Sig_transdc_His_kin-like_C"/>
</dbReference>
<dbReference type="Pfam" id="PF13185">
    <property type="entry name" value="GAF_2"/>
    <property type="match status" value="1"/>
</dbReference>
<evidence type="ECO:0000256" key="14">
    <source>
        <dbReference type="SAM" id="Phobius"/>
    </source>
</evidence>
<keyword evidence="18" id="KW-1185">Reference proteome</keyword>
<dbReference type="InterPro" id="IPR003661">
    <property type="entry name" value="HisK_dim/P_dom"/>
</dbReference>
<keyword evidence="14" id="KW-0472">Membrane</keyword>
<evidence type="ECO:0000256" key="7">
    <source>
        <dbReference type="ARBA" id="ARBA00023012"/>
    </source>
</evidence>
<dbReference type="Gene3D" id="1.10.287.130">
    <property type="match status" value="1"/>
</dbReference>
<dbReference type="Gene3D" id="3.40.50.2300">
    <property type="match status" value="3"/>
</dbReference>
<dbReference type="CDD" id="cd00082">
    <property type="entry name" value="HisKA"/>
    <property type="match status" value="1"/>
</dbReference>
<evidence type="ECO:0000313" key="17">
    <source>
        <dbReference type="EMBL" id="TSH97884.1"/>
    </source>
</evidence>
<evidence type="ECO:0000259" key="15">
    <source>
        <dbReference type="PROSITE" id="PS50109"/>
    </source>
</evidence>
<dbReference type="OrthoDB" id="9796305at2"/>
<feature type="region of interest" description="Disordered" evidence="13">
    <location>
        <begin position="624"/>
        <end position="665"/>
    </location>
</feature>
<dbReference type="Pfam" id="PF02518">
    <property type="entry name" value="HATPase_c"/>
    <property type="match status" value="1"/>
</dbReference>
<dbReference type="PANTHER" id="PTHR45339:SF1">
    <property type="entry name" value="HYBRID SIGNAL TRANSDUCTION HISTIDINE KINASE J"/>
    <property type="match status" value="1"/>
</dbReference>
<keyword evidence="7" id="KW-0902">Two-component regulatory system</keyword>
<dbReference type="PRINTS" id="PR00344">
    <property type="entry name" value="BCTRLSENSOR"/>
</dbReference>
<feature type="domain" description="Response regulatory" evidence="16">
    <location>
        <begin position="941"/>
        <end position="1058"/>
    </location>
</feature>
<dbReference type="InterPro" id="IPR036890">
    <property type="entry name" value="HATPase_C_sf"/>
</dbReference>
<dbReference type="SMART" id="SM00388">
    <property type="entry name" value="HisKA"/>
    <property type="match status" value="1"/>
</dbReference>
<dbReference type="GO" id="GO:0000155">
    <property type="term" value="F:phosphorelay sensor kinase activity"/>
    <property type="evidence" value="ECO:0007669"/>
    <property type="project" value="InterPro"/>
</dbReference>
<evidence type="ECO:0000256" key="9">
    <source>
        <dbReference type="ARBA" id="ARBA00058004"/>
    </source>
</evidence>
<evidence type="ECO:0000259" key="16">
    <source>
        <dbReference type="PROSITE" id="PS50110"/>
    </source>
</evidence>
<dbReference type="SMART" id="SM00387">
    <property type="entry name" value="HATPase_c"/>
    <property type="match status" value="1"/>
</dbReference>
<dbReference type="Proteomes" id="UP000318405">
    <property type="component" value="Unassembled WGS sequence"/>
</dbReference>
<dbReference type="FunFam" id="3.30.565.10:FF:000010">
    <property type="entry name" value="Sensor histidine kinase RcsC"/>
    <property type="match status" value="1"/>
</dbReference>
<dbReference type="InterPro" id="IPR003594">
    <property type="entry name" value="HATPase_dom"/>
</dbReference>
<dbReference type="EMBL" id="VLTJ01000007">
    <property type="protein sequence ID" value="TSH97884.1"/>
    <property type="molecule type" value="Genomic_DNA"/>
</dbReference>
<dbReference type="Pfam" id="PF00072">
    <property type="entry name" value="Response_reg"/>
    <property type="match status" value="3"/>
</dbReference>
<accession>A0A556AY54</accession>
<evidence type="ECO:0000313" key="18">
    <source>
        <dbReference type="Proteomes" id="UP000318405"/>
    </source>
</evidence>
<feature type="modified residue" description="4-aspartylphosphate" evidence="11">
    <location>
        <position position="722"/>
    </location>
</feature>
<dbReference type="Gene3D" id="3.30.450.40">
    <property type="match status" value="1"/>
</dbReference>
<feature type="transmembrane region" description="Helical" evidence="14">
    <location>
        <begin position="54"/>
        <end position="73"/>
    </location>
</feature>
<dbReference type="PROSITE" id="PS50109">
    <property type="entry name" value="HIS_KIN"/>
    <property type="match status" value="1"/>
</dbReference>
<dbReference type="PROSITE" id="PS50110">
    <property type="entry name" value="RESPONSE_REGULATORY"/>
    <property type="match status" value="3"/>
</dbReference>
<name>A0A556AY54_9BURK</name>
<dbReference type="EC" id="2.7.13.3" evidence="2"/>
<comment type="caution">
    <text evidence="17">The sequence shown here is derived from an EMBL/GenBank/DDBJ whole genome shotgun (WGS) entry which is preliminary data.</text>
</comment>
<evidence type="ECO:0000256" key="5">
    <source>
        <dbReference type="ARBA" id="ARBA00022729"/>
    </source>
</evidence>
<feature type="coiled-coil region" evidence="12">
    <location>
        <begin position="273"/>
        <end position="359"/>
    </location>
</feature>
<keyword evidence="4" id="KW-0808">Transferase</keyword>
<dbReference type="SUPFAM" id="SSF47384">
    <property type="entry name" value="Homodimeric domain of signal transducing histidine kinase"/>
    <property type="match status" value="1"/>
</dbReference>
<evidence type="ECO:0000256" key="4">
    <source>
        <dbReference type="ARBA" id="ARBA00022679"/>
    </source>
</evidence>
<proteinExistence type="predicted"/>
<feature type="modified residue" description="4-aspartylphosphate" evidence="11">
    <location>
        <position position="844"/>
    </location>
</feature>
<keyword evidence="8" id="KW-0843">Virulence</keyword>
<gene>
    <name evidence="17" type="ORF">FOZ76_03580</name>
</gene>
<dbReference type="InterPro" id="IPR003018">
    <property type="entry name" value="GAF"/>
</dbReference>
<feature type="domain" description="Response regulatory" evidence="16">
    <location>
        <begin position="795"/>
        <end position="911"/>
    </location>
</feature>
<dbReference type="SUPFAM" id="SSF52172">
    <property type="entry name" value="CheY-like"/>
    <property type="match status" value="3"/>
</dbReference>
<dbReference type="SMART" id="SM00448">
    <property type="entry name" value="REC"/>
    <property type="match status" value="3"/>
</dbReference>
<reference evidence="17 18" key="1">
    <citation type="submission" date="2019-07" db="EMBL/GenBank/DDBJ databases">
        <title>Qingshengfaniella alkalisoli gen. nov., sp. nov., isolated from saline soil.</title>
        <authorList>
            <person name="Xu L."/>
            <person name="Huang X.-X."/>
            <person name="Sun J.-Q."/>
        </authorList>
    </citation>
    <scope>NUCLEOTIDE SEQUENCE [LARGE SCALE GENOMIC DNA]</scope>
    <source>
        <strain evidence="17 18">DSM 27279</strain>
    </source>
</reference>
<keyword evidence="14" id="KW-0812">Transmembrane</keyword>
<dbReference type="InterPro" id="IPR005467">
    <property type="entry name" value="His_kinase_dom"/>
</dbReference>
<keyword evidence="12" id="KW-0175">Coiled coil</keyword>
<evidence type="ECO:0000256" key="2">
    <source>
        <dbReference type="ARBA" id="ARBA00012438"/>
    </source>
</evidence>
<sequence>MTPKFRRSSRLLYIAIAAVLSALLVIDLITPRGYAEWVLYVVALAMCLFARDRHAPIVTAAAASILLLVGFVFSPDSELATAGMYNRGIGLFTVWLLAIIVYRYIVSRESIEHTAWLQRGLARLAADARGEHVPAAMGERVLRAVTGYLNANVGTLYIIEGGELRRVADWALPTENAPPVRIALGSGLAGQAVEDKRILHLKGTDAGYLRLGSALGSMQSGQVFILPFTADDEVLGVLELGFAGADGDPAGVIELLKLIGEPVGVAMRSAVYRARLEDLLAETQRQSEELQVQQEELRVSNEELEERSRALQESQARLEAQQVDLEHSNVRLEEHTQDLERQKQRLLAVQQELAESAVQLEAASQYKSQFLANMSHELRTPLNSSLILSKLLMDNKSGNLSDEQVRYARTIHSSNADLLNLINDILDLSRVEAGHIEVELETVPMSQLLKPLEMLFLPQAAEKGLQFRIEQTVTAPQSMTTDTQRLQQILKNLLANAIKFTESGSVRLGVSADDGARVRFDVEDTGIGIPEGQQEAVFDAFRQADGTTRRKYGGSGLGLAISREFAELLGGEVTVRSVPGRGSTFSLVVPVVSTPHPPAAAAPSTPQAQMAAAAVARAQAAAASPVPPAAPPAPPAAAPAAPASRPAPRHEDVFSLGRVSPDDRDNRQRGDRLILVIEDDAAFARILYDLAHELDFDCVHAPTAGEGVQLARELRPCGILLDMGLPDNSGLSVLEQLKRSAETRHIPIHVVSVENHAETALHLGAIGYTLKPPAREQLAHAIAALQERAAQRLRRILVIEDDATLRENIELLLRTDDVQIVGVGTLAEARGALDSGGYDCVVMDLVLPDGSGYELLELMAQRDSHTMPPVIVYTGRSLSSEDERRLRRYSRSIIIKGARSPERLLDEVTLFLHSVEAELPPDRQRMLKEVRQRDTAFEGRTILLAEDDIRNIFALSQVIEPLGAKLEIARNGREAVDAVRSGRDIDLVLMDIMMPEMDGLAAMVEIRKDEAHAKLPIIALTAKAMASDRQRCLEAGANDYISKPIDVDKLLSLCRVWLPH</sequence>
<evidence type="ECO:0000256" key="12">
    <source>
        <dbReference type="SAM" id="Coils"/>
    </source>
</evidence>
<feature type="domain" description="Histidine kinase" evidence="15">
    <location>
        <begin position="373"/>
        <end position="593"/>
    </location>
</feature>
<dbReference type="SUPFAM" id="SSF55874">
    <property type="entry name" value="ATPase domain of HSP90 chaperone/DNA topoisomerase II/histidine kinase"/>
    <property type="match status" value="1"/>
</dbReference>
<dbReference type="SUPFAM" id="SSF55781">
    <property type="entry name" value="GAF domain-like"/>
    <property type="match status" value="1"/>
</dbReference>
<evidence type="ECO:0000256" key="1">
    <source>
        <dbReference type="ARBA" id="ARBA00000085"/>
    </source>
</evidence>
<keyword evidence="5" id="KW-0732">Signal</keyword>
<evidence type="ECO:0000256" key="13">
    <source>
        <dbReference type="SAM" id="MobiDB-lite"/>
    </source>
</evidence>
<dbReference type="PANTHER" id="PTHR45339">
    <property type="entry name" value="HYBRID SIGNAL TRANSDUCTION HISTIDINE KINASE J"/>
    <property type="match status" value="1"/>
</dbReference>